<evidence type="ECO:0000256" key="1">
    <source>
        <dbReference type="SAM" id="Phobius"/>
    </source>
</evidence>
<organism evidence="2 3">
    <name type="scientific">Armillaria borealis</name>
    <dbReference type="NCBI Taxonomy" id="47425"/>
    <lineage>
        <taxon>Eukaryota</taxon>
        <taxon>Fungi</taxon>
        <taxon>Dikarya</taxon>
        <taxon>Basidiomycota</taxon>
        <taxon>Agaricomycotina</taxon>
        <taxon>Agaricomycetes</taxon>
        <taxon>Agaricomycetidae</taxon>
        <taxon>Agaricales</taxon>
        <taxon>Marasmiineae</taxon>
        <taxon>Physalacriaceae</taxon>
        <taxon>Armillaria</taxon>
    </lineage>
</organism>
<protein>
    <submittedName>
        <fullName evidence="2">Uncharacterized protein</fullName>
    </submittedName>
</protein>
<dbReference type="AlphaFoldDB" id="A0AA39K4R6"/>
<feature type="transmembrane region" description="Helical" evidence="1">
    <location>
        <begin position="20"/>
        <end position="45"/>
    </location>
</feature>
<keyword evidence="1" id="KW-1133">Transmembrane helix</keyword>
<sequence length="102" mass="11643">MLASSPTIEYPFWGKSSTLNYVVFIKISSGFVLSILLFGVLLVPTWRYYRDYGKDRWYLRVFVAVLFLLSCTSTAMHIAVAHSLLFLATDFKAVNFLDAYSP</sequence>
<dbReference type="Proteomes" id="UP001175226">
    <property type="component" value="Unassembled WGS sequence"/>
</dbReference>
<keyword evidence="3" id="KW-1185">Reference proteome</keyword>
<comment type="caution">
    <text evidence="2">The sequence shown here is derived from an EMBL/GenBank/DDBJ whole genome shotgun (WGS) entry which is preliminary data.</text>
</comment>
<gene>
    <name evidence="2" type="ORF">EV421DRAFT_1763541</name>
</gene>
<dbReference type="EMBL" id="JAUEPT010000003">
    <property type="protein sequence ID" value="KAK0453326.1"/>
    <property type="molecule type" value="Genomic_DNA"/>
</dbReference>
<proteinExistence type="predicted"/>
<keyword evidence="1" id="KW-0472">Membrane</keyword>
<evidence type="ECO:0000313" key="2">
    <source>
        <dbReference type="EMBL" id="KAK0453326.1"/>
    </source>
</evidence>
<evidence type="ECO:0000313" key="3">
    <source>
        <dbReference type="Proteomes" id="UP001175226"/>
    </source>
</evidence>
<feature type="transmembrane region" description="Helical" evidence="1">
    <location>
        <begin position="57"/>
        <end position="80"/>
    </location>
</feature>
<name>A0AA39K4R6_9AGAR</name>
<keyword evidence="1" id="KW-0812">Transmembrane</keyword>
<accession>A0AA39K4R6</accession>
<reference evidence="2" key="1">
    <citation type="submission" date="2023-06" db="EMBL/GenBank/DDBJ databases">
        <authorList>
            <consortium name="Lawrence Berkeley National Laboratory"/>
            <person name="Ahrendt S."/>
            <person name="Sahu N."/>
            <person name="Indic B."/>
            <person name="Wong-Bajracharya J."/>
            <person name="Merenyi Z."/>
            <person name="Ke H.-M."/>
            <person name="Monk M."/>
            <person name="Kocsube S."/>
            <person name="Drula E."/>
            <person name="Lipzen A."/>
            <person name="Balint B."/>
            <person name="Henrissat B."/>
            <person name="Andreopoulos B."/>
            <person name="Martin F.M."/>
            <person name="Harder C.B."/>
            <person name="Rigling D."/>
            <person name="Ford K.L."/>
            <person name="Foster G.D."/>
            <person name="Pangilinan J."/>
            <person name="Papanicolaou A."/>
            <person name="Barry K."/>
            <person name="LaButti K."/>
            <person name="Viragh M."/>
            <person name="Koriabine M."/>
            <person name="Yan M."/>
            <person name="Riley R."/>
            <person name="Champramary S."/>
            <person name="Plett K.L."/>
            <person name="Tsai I.J."/>
            <person name="Slot J."/>
            <person name="Sipos G."/>
            <person name="Plett J."/>
            <person name="Nagy L.G."/>
            <person name="Grigoriev I.V."/>
        </authorList>
    </citation>
    <scope>NUCLEOTIDE SEQUENCE</scope>
    <source>
        <strain evidence="2">FPL87.14</strain>
    </source>
</reference>